<dbReference type="RefSeq" id="WP_068762708.1">
    <property type="nucleotide sequence ID" value="NZ_LXIE01000045.1"/>
</dbReference>
<keyword evidence="1" id="KW-0812">Transmembrane</keyword>
<dbReference type="OrthoDB" id="329514at2"/>
<keyword evidence="1" id="KW-1133">Transmembrane helix</keyword>
<evidence type="ECO:0000313" key="2">
    <source>
        <dbReference type="EMBL" id="OAD90391.1"/>
    </source>
</evidence>
<dbReference type="AlphaFoldDB" id="A0A1A9LCA2"/>
<reference evidence="2 3" key="1">
    <citation type="submission" date="2016-05" db="EMBL/GenBank/DDBJ databases">
        <title>Genome sequencing of Vitellibacter soesokkakensis RSSK-12.</title>
        <authorList>
            <person name="Thevarajoo S."/>
            <person name="Selvaratnam C."/>
            <person name="Goh K.M."/>
            <person name="Chan K.-G."/>
            <person name="Chong C.S."/>
        </authorList>
    </citation>
    <scope>NUCLEOTIDE SEQUENCE [LARGE SCALE GENOMIC DNA]</scope>
    <source>
        <strain evidence="2 3">RSSK-12</strain>
    </source>
</reference>
<dbReference type="STRING" id="1385699.A7A78_05580"/>
<proteinExistence type="predicted"/>
<feature type="transmembrane region" description="Helical" evidence="1">
    <location>
        <begin position="44"/>
        <end position="69"/>
    </location>
</feature>
<keyword evidence="3" id="KW-1185">Reference proteome</keyword>
<protein>
    <recommendedName>
        <fullName evidence="4">50S ribosomal protein L27</fullName>
    </recommendedName>
</protein>
<accession>A0A1A9LCA2</accession>
<feature type="transmembrane region" description="Helical" evidence="1">
    <location>
        <begin position="89"/>
        <end position="110"/>
    </location>
</feature>
<evidence type="ECO:0000256" key="1">
    <source>
        <dbReference type="SAM" id="Phobius"/>
    </source>
</evidence>
<dbReference type="EMBL" id="LXIE01000045">
    <property type="protein sequence ID" value="OAD90391.1"/>
    <property type="molecule type" value="Genomic_DNA"/>
</dbReference>
<evidence type="ECO:0000313" key="3">
    <source>
        <dbReference type="Proteomes" id="UP000077552"/>
    </source>
</evidence>
<keyword evidence="1" id="KW-0472">Membrane</keyword>
<sequence>MYTTIQFIHSYWAYLVLLIVVLATLNALAGFFSKREYGAKDFRISLFALIVTHIQLLIGLILYFVSPLGLQNISNSGMGAVMKDSTARLYAVEHPMVMILTVIFITIGYSKHKKKLLSSGKFKTLAIFYSIALILMLSRIPWSQWF</sequence>
<feature type="transmembrane region" description="Helical" evidence="1">
    <location>
        <begin position="12"/>
        <end position="32"/>
    </location>
</feature>
<name>A0A1A9LCA2_9FLAO</name>
<gene>
    <name evidence="2" type="ORF">A7A78_05580</name>
</gene>
<organism evidence="2 3">
    <name type="scientific">Aequorivita soesokkakensis</name>
    <dbReference type="NCBI Taxonomy" id="1385699"/>
    <lineage>
        <taxon>Bacteria</taxon>
        <taxon>Pseudomonadati</taxon>
        <taxon>Bacteroidota</taxon>
        <taxon>Flavobacteriia</taxon>
        <taxon>Flavobacteriales</taxon>
        <taxon>Flavobacteriaceae</taxon>
        <taxon>Aequorivita</taxon>
    </lineage>
</organism>
<evidence type="ECO:0008006" key="4">
    <source>
        <dbReference type="Google" id="ProtNLM"/>
    </source>
</evidence>
<comment type="caution">
    <text evidence="2">The sequence shown here is derived from an EMBL/GenBank/DDBJ whole genome shotgun (WGS) entry which is preliminary data.</text>
</comment>
<feature type="transmembrane region" description="Helical" evidence="1">
    <location>
        <begin position="122"/>
        <end position="142"/>
    </location>
</feature>
<dbReference type="Proteomes" id="UP000077552">
    <property type="component" value="Unassembled WGS sequence"/>
</dbReference>